<organism evidence="5 6">
    <name type="scientific">Tanacetum coccineum</name>
    <dbReference type="NCBI Taxonomy" id="301880"/>
    <lineage>
        <taxon>Eukaryota</taxon>
        <taxon>Viridiplantae</taxon>
        <taxon>Streptophyta</taxon>
        <taxon>Embryophyta</taxon>
        <taxon>Tracheophyta</taxon>
        <taxon>Spermatophyta</taxon>
        <taxon>Magnoliopsida</taxon>
        <taxon>eudicotyledons</taxon>
        <taxon>Gunneridae</taxon>
        <taxon>Pentapetalae</taxon>
        <taxon>asterids</taxon>
        <taxon>campanulids</taxon>
        <taxon>Asterales</taxon>
        <taxon>Asteraceae</taxon>
        <taxon>Asteroideae</taxon>
        <taxon>Anthemideae</taxon>
        <taxon>Anthemidinae</taxon>
        <taxon>Tanacetum</taxon>
    </lineage>
</organism>
<keyword evidence="1" id="KW-0479">Metal-binding</keyword>
<dbReference type="CDD" id="cd09272">
    <property type="entry name" value="RNase_HI_RT_Ty1"/>
    <property type="match status" value="1"/>
</dbReference>
<feature type="compositionally biased region" description="Basic and acidic residues" evidence="3">
    <location>
        <begin position="607"/>
        <end position="625"/>
    </location>
</feature>
<feature type="domain" description="CCHC-type" evidence="4">
    <location>
        <begin position="35"/>
        <end position="49"/>
    </location>
</feature>
<feature type="compositionally biased region" description="Basic and acidic residues" evidence="3">
    <location>
        <begin position="961"/>
        <end position="974"/>
    </location>
</feature>
<keyword evidence="6" id="KW-1185">Reference proteome</keyword>
<dbReference type="Pfam" id="PF22936">
    <property type="entry name" value="Pol_BBD"/>
    <property type="match status" value="1"/>
</dbReference>
<feature type="compositionally biased region" description="Polar residues" evidence="3">
    <location>
        <begin position="976"/>
        <end position="987"/>
    </location>
</feature>
<comment type="caution">
    <text evidence="5">The sequence shown here is derived from an EMBL/GenBank/DDBJ whole genome shotgun (WGS) entry which is preliminary data.</text>
</comment>
<proteinExistence type="predicted"/>
<feature type="region of interest" description="Disordered" evidence="3">
    <location>
        <begin position="1299"/>
        <end position="1318"/>
    </location>
</feature>
<feature type="region of interest" description="Disordered" evidence="3">
    <location>
        <begin position="220"/>
        <end position="240"/>
    </location>
</feature>
<evidence type="ECO:0000256" key="2">
    <source>
        <dbReference type="SAM" id="Coils"/>
    </source>
</evidence>
<dbReference type="InterPro" id="IPR036875">
    <property type="entry name" value="Znf_CCHC_sf"/>
</dbReference>
<feature type="coiled-coil region" evidence="2">
    <location>
        <begin position="992"/>
        <end position="1040"/>
    </location>
</feature>
<name>A0ABQ5IKD3_9ASTR</name>
<evidence type="ECO:0000313" key="6">
    <source>
        <dbReference type="Proteomes" id="UP001151760"/>
    </source>
</evidence>
<dbReference type="PANTHER" id="PTHR11439">
    <property type="entry name" value="GAG-POL-RELATED RETROTRANSPOSON"/>
    <property type="match status" value="1"/>
</dbReference>
<evidence type="ECO:0000256" key="1">
    <source>
        <dbReference type="PROSITE-ProRule" id="PRU00047"/>
    </source>
</evidence>
<gene>
    <name evidence="5" type="ORF">Tco_1110111</name>
</gene>
<keyword evidence="1" id="KW-0863">Zinc-finger</keyword>
<accession>A0ABQ5IKD3</accession>
<dbReference type="EMBL" id="BQNB010020802">
    <property type="protein sequence ID" value="GJT99772.1"/>
    <property type="molecule type" value="Genomic_DNA"/>
</dbReference>
<protein>
    <submittedName>
        <fullName evidence="5">Ribonuclease H-like domain-containing protein</fullName>
    </submittedName>
</protein>
<dbReference type="SMART" id="SM00343">
    <property type="entry name" value="ZnF_C2HC"/>
    <property type="match status" value="2"/>
</dbReference>
<sequence>MAMLKIRARRFIKRTGKKLDINGQRVGFDKSKVECFNCHKHGHIARECRFLRNQEYKGYDWSYQAEEEQPTNHALMAFTSLGSSSSSDSKFKTGLGYDAATAASPAVESFVNLTDKSGSDKGYQSVPPPLSGNFIPRKPDLTFIDEIVKSENLDVTTIVTPCNDKTVENKGVSNTVESNAVRMNNTSAPIIEDWNSDDESEIDYTVRPSTEKIKSVKTVRETDAPKQNKHHPRGNQRNWNNLMSQRLGSDFKMTNKACYVCGSFEHLHYVCDKKVVRPVWNNSRRVNHKNFTNKMTHPHPKRSFVPQAVLTRSEKLSTAGVAVNTANTKAVNTVRSVNTAASKPIVNHPRTKTNAFKRGYSQSSRPFNRHFANKNSIINTNVNTARVKHTTARDRAVVSENKGKGANAIKASACWGNQQQKEYKEKRVIDSGCSRHITGNKCYLDEYEDYDGGFVSFGDGKGIIFGKGKIKTGSLDFDDVYFCKELKYNLFSVSQICDKKNNVLFTDTERLVLSSNFKLLDKSQVLLRVPRTDNIYSVDLKSVVPTEVAVGNKTNGIAGTKDNIVAGQAQKDKEPEQEYILIPLCITDHLISQGPKDCEWDAGMKPTEVDKNEASDTSGKHDQEARSGTPVSTAGPSFDTAVPLTLVNTAGPSGSIANESEEQLFERFSPFKNAFTLLPVPNISSMDNTGIFGNAYDNEDVDAELKDRRGGVCLSPPVLRSTFPDKVYKKSDGIFISQDKYVAEILKKFDFTLERQQASLETKQALIKDEEAEDVDVHLYRSMIGSLMYLTTSRPDIMFAVCACARFQVTPKTSHFNAVKRIFRYLKGQPKLGLWYPRDSPFDLEAFSDSDYAGASLDRKSTTGGCQFLGKRLISWQCKKQTIVANSTTEAEYVAAANCCGQVLWIQNQMLDYGFNFMNTKIYIDNEKDSYEKKLIQVIKIHTDQNVADLLTKAFDASRKEAEVAHDETEHEESVPTPSNDPLPSGEDSMQLNDLMVLCTKLQKQLLDLEKAKSDQAIEIASLKKRVDKLEKRRKSNEGLKIKEFGAPGKIESSIIFWMMMRCLWRLKLLRKKSSTKTGEAVTTAGVEDSAAPTIPTTVEVVTTAGVDDSAAPIIPTTVEETLAQTLMEIKAAKPKAKGIVFHDLEKQVSKPTISVTQPSIKDKGKGIMQEPERPLKRKDQVAIDEDLARNIQAQLDAEIIKEERLKRQKQEEANIALIESWENTQAMMKANRLLAERLQTREREELTDEEKGKLFMELMEKRRKDFAALRAQEKRKRPPTKAQKRTQMSTYLKHMEVQESNEKKVEGNEEKAKSSRKKSLEVEARCTAELKKHLVIKRDDDIAIDAIPLATKPPMIVEYKLLKEGIMVHYQLIRADGSSKRYSSMIRMLQDINRKDLETLWKLVKIKHGDLRPEDEYERVLLGEDCWDLKDFKDSYYCLVCAAGYKDTTAAELQLLETLQLSQEDKDGLKR</sequence>
<feature type="region of interest" description="Disordered" evidence="3">
    <location>
        <begin position="961"/>
        <end position="987"/>
    </location>
</feature>
<dbReference type="Gene3D" id="4.10.60.10">
    <property type="entry name" value="Zinc finger, CCHC-type"/>
    <property type="match status" value="1"/>
</dbReference>
<keyword evidence="1" id="KW-0862">Zinc</keyword>
<feature type="region of interest" description="Disordered" evidence="3">
    <location>
        <begin position="600"/>
        <end position="637"/>
    </location>
</feature>
<evidence type="ECO:0000256" key="3">
    <source>
        <dbReference type="SAM" id="MobiDB-lite"/>
    </source>
</evidence>
<dbReference type="PROSITE" id="PS50158">
    <property type="entry name" value="ZF_CCHC"/>
    <property type="match status" value="1"/>
</dbReference>
<dbReference type="PANTHER" id="PTHR11439:SF495">
    <property type="entry name" value="REVERSE TRANSCRIPTASE, RNA-DEPENDENT DNA POLYMERASE-RELATED"/>
    <property type="match status" value="1"/>
</dbReference>
<keyword evidence="2" id="KW-0175">Coiled coil</keyword>
<dbReference type="SUPFAM" id="SSF57756">
    <property type="entry name" value="Retrovirus zinc finger-like domains"/>
    <property type="match status" value="1"/>
</dbReference>
<dbReference type="InterPro" id="IPR054722">
    <property type="entry name" value="PolX-like_BBD"/>
</dbReference>
<evidence type="ECO:0000259" key="4">
    <source>
        <dbReference type="PROSITE" id="PS50158"/>
    </source>
</evidence>
<reference evidence="5" key="2">
    <citation type="submission" date="2022-01" db="EMBL/GenBank/DDBJ databases">
        <authorList>
            <person name="Yamashiro T."/>
            <person name="Shiraishi A."/>
            <person name="Satake H."/>
            <person name="Nakayama K."/>
        </authorList>
    </citation>
    <scope>NUCLEOTIDE SEQUENCE</scope>
</reference>
<dbReference type="Proteomes" id="UP001151760">
    <property type="component" value="Unassembled WGS sequence"/>
</dbReference>
<reference evidence="5" key="1">
    <citation type="journal article" date="2022" name="Int. J. Mol. Sci.">
        <title>Draft Genome of Tanacetum Coccineum: Genomic Comparison of Closely Related Tanacetum-Family Plants.</title>
        <authorList>
            <person name="Yamashiro T."/>
            <person name="Shiraishi A."/>
            <person name="Nakayama K."/>
            <person name="Satake H."/>
        </authorList>
    </citation>
    <scope>NUCLEOTIDE SEQUENCE</scope>
</reference>
<dbReference type="InterPro" id="IPR001878">
    <property type="entry name" value="Znf_CCHC"/>
</dbReference>
<evidence type="ECO:0000313" key="5">
    <source>
        <dbReference type="EMBL" id="GJT99772.1"/>
    </source>
</evidence>